<evidence type="ECO:0000313" key="2">
    <source>
        <dbReference type="EMBL" id="SDP90154.1"/>
    </source>
</evidence>
<name>A0A1H0WHF4_9BACI</name>
<dbReference type="EMBL" id="FNJU01000011">
    <property type="protein sequence ID" value="SDP90154.1"/>
    <property type="molecule type" value="Genomic_DNA"/>
</dbReference>
<evidence type="ECO:0000313" key="3">
    <source>
        <dbReference type="Proteomes" id="UP000199159"/>
    </source>
</evidence>
<keyword evidence="1" id="KW-0812">Transmembrane</keyword>
<dbReference type="AlphaFoldDB" id="A0A1H0WHF4"/>
<reference evidence="3" key="1">
    <citation type="submission" date="2016-10" db="EMBL/GenBank/DDBJ databases">
        <authorList>
            <person name="Varghese N."/>
            <person name="Submissions S."/>
        </authorList>
    </citation>
    <scope>NUCLEOTIDE SEQUENCE [LARGE SCALE GENOMIC DNA]</scope>
    <source>
        <strain evidence="3">IBRC-M10078</strain>
    </source>
</reference>
<dbReference type="STRING" id="930152.SAMN05216565_111115"/>
<sequence>MENIEKIRGDPVNIYHTWIYEHILNTRWMVWGIVATVFLANLLGPIHIWFVMNSKSMPFKKKEQERPTKKEVTE</sequence>
<accession>A0A1H0WHF4</accession>
<keyword evidence="1" id="KW-1133">Transmembrane helix</keyword>
<keyword evidence="1" id="KW-0472">Membrane</keyword>
<keyword evidence="3" id="KW-1185">Reference proteome</keyword>
<organism evidence="2 3">
    <name type="scientific">Litchfieldia salsa</name>
    <dbReference type="NCBI Taxonomy" id="930152"/>
    <lineage>
        <taxon>Bacteria</taxon>
        <taxon>Bacillati</taxon>
        <taxon>Bacillota</taxon>
        <taxon>Bacilli</taxon>
        <taxon>Bacillales</taxon>
        <taxon>Bacillaceae</taxon>
        <taxon>Litchfieldia</taxon>
    </lineage>
</organism>
<gene>
    <name evidence="2" type="ORF">SAMN05216565_111115</name>
</gene>
<evidence type="ECO:0000256" key="1">
    <source>
        <dbReference type="SAM" id="Phobius"/>
    </source>
</evidence>
<feature type="transmembrane region" description="Helical" evidence="1">
    <location>
        <begin position="28"/>
        <end position="52"/>
    </location>
</feature>
<dbReference type="Proteomes" id="UP000199159">
    <property type="component" value="Unassembled WGS sequence"/>
</dbReference>
<proteinExistence type="predicted"/>
<protein>
    <submittedName>
        <fullName evidence="2">Uncharacterized protein</fullName>
    </submittedName>
</protein>
<dbReference type="RefSeq" id="WP_238457312.1">
    <property type="nucleotide sequence ID" value="NZ_FNJU01000011.1"/>
</dbReference>